<keyword evidence="3" id="KW-0735">Signal-anchor</keyword>
<evidence type="ECO:0000256" key="2">
    <source>
        <dbReference type="ARBA" id="ARBA00022692"/>
    </source>
</evidence>
<comment type="subcellular location">
    <subcellularLocation>
        <location evidence="1">Membrane</location>
        <topology evidence="1">Single-pass type II membrane protein</topology>
    </subcellularLocation>
</comment>
<protein>
    <submittedName>
        <fullName evidence="6">CIC11C00000002600</fullName>
    </submittedName>
</protein>
<evidence type="ECO:0000256" key="3">
    <source>
        <dbReference type="ARBA" id="ARBA00022968"/>
    </source>
</evidence>
<dbReference type="GO" id="GO:0000033">
    <property type="term" value="F:alpha-1,3-mannosyltransferase activity"/>
    <property type="evidence" value="ECO:0007669"/>
    <property type="project" value="TreeGrafter"/>
</dbReference>
<reference evidence="6 7" key="1">
    <citation type="submission" date="2016-10" db="EMBL/GenBank/DDBJ databases">
        <authorList>
            <person name="de Groot N.N."/>
        </authorList>
    </citation>
    <scope>NUCLEOTIDE SEQUENCE [LARGE SCALE GENOMIC DNA]</scope>
    <source>
        <strain evidence="6 7">PYCC 4715</strain>
    </source>
</reference>
<dbReference type="Proteomes" id="UP000182259">
    <property type="component" value="Chromosome III"/>
</dbReference>
<dbReference type="GO" id="GO:0005794">
    <property type="term" value="C:Golgi apparatus"/>
    <property type="evidence" value="ECO:0007669"/>
    <property type="project" value="TreeGrafter"/>
</dbReference>
<dbReference type="GO" id="GO:0006493">
    <property type="term" value="P:protein O-linked glycosylation"/>
    <property type="evidence" value="ECO:0007669"/>
    <property type="project" value="TreeGrafter"/>
</dbReference>
<dbReference type="PANTHER" id="PTHR31392">
    <property type="entry name" value="ALPHA-1,3-MANNOSYLTRANSFERASE MNN1-RELATED"/>
    <property type="match status" value="1"/>
</dbReference>
<dbReference type="AlphaFoldDB" id="A0A1L0BRV2"/>
<evidence type="ECO:0000313" key="7">
    <source>
        <dbReference type="Proteomes" id="UP000182259"/>
    </source>
</evidence>
<sequence>MMQLQLAQFFPANYRANNGLEIWLGFVLNGDYDFHFHDTMPGALGKLTDPALRLIGGTRKPDSKEICSTQIGHIDLSGDTPSLVWVSGGFQGCPCRKIDFGAEKASKIFPWTHIFEESDLQSYYNDQIQLENAIIPPFESLQTLKLDNDEKEPNKPWEKFEGCEAKFFCGYSRVGGKKGDKDNTVLGKVIEFDRRTIDLFKFYGDIWSGSD</sequence>
<keyword evidence="2" id="KW-0812">Transmembrane</keyword>
<evidence type="ECO:0000256" key="1">
    <source>
        <dbReference type="ARBA" id="ARBA00004606"/>
    </source>
</evidence>
<dbReference type="EMBL" id="LT635766">
    <property type="protein sequence ID" value="SGZ52938.1"/>
    <property type="molecule type" value="Genomic_DNA"/>
</dbReference>
<gene>
    <name evidence="6" type="ORF">SAMEA4029009_CIC11G00000002600</name>
</gene>
<evidence type="ECO:0000256" key="5">
    <source>
        <dbReference type="ARBA" id="ARBA00023136"/>
    </source>
</evidence>
<keyword evidence="4" id="KW-1133">Transmembrane helix</keyword>
<accession>A0A1L0BRV2</accession>
<organism evidence="6 7">
    <name type="scientific">Sungouiella intermedia</name>
    <dbReference type="NCBI Taxonomy" id="45354"/>
    <lineage>
        <taxon>Eukaryota</taxon>
        <taxon>Fungi</taxon>
        <taxon>Dikarya</taxon>
        <taxon>Ascomycota</taxon>
        <taxon>Saccharomycotina</taxon>
        <taxon>Pichiomycetes</taxon>
        <taxon>Metschnikowiaceae</taxon>
        <taxon>Sungouiella</taxon>
    </lineage>
</organism>
<evidence type="ECO:0000256" key="4">
    <source>
        <dbReference type="ARBA" id="ARBA00022989"/>
    </source>
</evidence>
<name>A0A1L0BRV2_9ASCO</name>
<proteinExistence type="predicted"/>
<keyword evidence="5" id="KW-0472">Membrane</keyword>
<evidence type="ECO:0000313" key="6">
    <source>
        <dbReference type="EMBL" id="SGZ52938.1"/>
    </source>
</evidence>
<dbReference type="GO" id="GO:0016020">
    <property type="term" value="C:membrane"/>
    <property type="evidence" value="ECO:0007669"/>
    <property type="project" value="UniProtKB-SubCell"/>
</dbReference>
<dbReference type="PANTHER" id="PTHR31392:SF1">
    <property type="entry name" value="ALPHA-1,3-MANNOSYLTRANSFERASE MNN1-RELATED"/>
    <property type="match status" value="1"/>
</dbReference>